<dbReference type="EMBL" id="CAKKLH010000336">
    <property type="protein sequence ID" value="CAH0113266.1"/>
    <property type="molecule type" value="Genomic_DNA"/>
</dbReference>
<accession>A0A8J2S2U1</accession>
<proteinExistence type="predicted"/>
<name>A0A8J2S2U1_9CRUS</name>
<dbReference type="AlphaFoldDB" id="A0A8J2S2U1"/>
<feature type="chain" id="PRO_5035220048" evidence="1">
    <location>
        <begin position="20"/>
        <end position="261"/>
    </location>
</feature>
<sequence length="261" mass="29761">MNFLFRLSLIVAAATMAASVYPEMSFISFEKNMAHPLISTHDPLEVFNSAVPSRQQWRQLQILDYITGLIYIQFYKLLTIQGCLTNNQNCIPVLQKNLVIKLRIIFVMLTCAIDPRRCPCRQISSCGLTTNSEDNTPISFHMTETHVQNIRTAIEMVMSNPNTENVDALFNLLMDLATTNNTTSSIDDGQTVQQKNVILPVSKFMQPQLETSQQHNIIKTDKDGTLNPSFMSFTLHPIVPYSHFQWPVYPKLLHRPNPEFV</sequence>
<organism evidence="2 3">
    <name type="scientific">Daphnia galeata</name>
    <dbReference type="NCBI Taxonomy" id="27404"/>
    <lineage>
        <taxon>Eukaryota</taxon>
        <taxon>Metazoa</taxon>
        <taxon>Ecdysozoa</taxon>
        <taxon>Arthropoda</taxon>
        <taxon>Crustacea</taxon>
        <taxon>Branchiopoda</taxon>
        <taxon>Diplostraca</taxon>
        <taxon>Cladocera</taxon>
        <taxon>Anomopoda</taxon>
        <taxon>Daphniidae</taxon>
        <taxon>Daphnia</taxon>
    </lineage>
</organism>
<protein>
    <submittedName>
        <fullName evidence="2">Uncharacterized protein</fullName>
    </submittedName>
</protein>
<evidence type="ECO:0000256" key="1">
    <source>
        <dbReference type="SAM" id="SignalP"/>
    </source>
</evidence>
<keyword evidence="3" id="KW-1185">Reference proteome</keyword>
<reference evidence="2" key="1">
    <citation type="submission" date="2021-11" db="EMBL/GenBank/DDBJ databases">
        <authorList>
            <person name="Schell T."/>
        </authorList>
    </citation>
    <scope>NUCLEOTIDE SEQUENCE</scope>
    <source>
        <strain evidence="2">M5</strain>
    </source>
</reference>
<gene>
    <name evidence="2" type="ORF">DGAL_LOCUS17068</name>
</gene>
<evidence type="ECO:0000313" key="3">
    <source>
        <dbReference type="Proteomes" id="UP000789390"/>
    </source>
</evidence>
<comment type="caution">
    <text evidence="2">The sequence shown here is derived from an EMBL/GenBank/DDBJ whole genome shotgun (WGS) entry which is preliminary data.</text>
</comment>
<dbReference type="OrthoDB" id="6364968at2759"/>
<keyword evidence="1" id="KW-0732">Signal</keyword>
<feature type="signal peptide" evidence="1">
    <location>
        <begin position="1"/>
        <end position="19"/>
    </location>
</feature>
<evidence type="ECO:0000313" key="2">
    <source>
        <dbReference type="EMBL" id="CAH0113266.1"/>
    </source>
</evidence>
<dbReference type="Proteomes" id="UP000789390">
    <property type="component" value="Unassembled WGS sequence"/>
</dbReference>